<dbReference type="AlphaFoldDB" id="A0AA41H8R4"/>
<dbReference type="EMBL" id="JALJZU010000001">
    <property type="protein sequence ID" value="MCP2007075.1"/>
    <property type="molecule type" value="Genomic_DNA"/>
</dbReference>
<comment type="caution">
    <text evidence="2">The sequence shown here is derived from an EMBL/GenBank/DDBJ whole genome shotgun (WGS) entry which is preliminary data.</text>
</comment>
<evidence type="ECO:0000256" key="1">
    <source>
        <dbReference type="SAM" id="MobiDB-lite"/>
    </source>
</evidence>
<feature type="compositionally biased region" description="Basic and acidic residues" evidence="1">
    <location>
        <begin position="1"/>
        <end position="19"/>
    </location>
</feature>
<gene>
    <name evidence="2" type="ORF">KVP70_13365</name>
    <name evidence="3" type="ORF">L1274_000763</name>
</gene>
<dbReference type="RefSeq" id="WP_217942717.1">
    <property type="nucleotide sequence ID" value="NZ_JAHTGR010000006.1"/>
</dbReference>
<keyword evidence="5" id="KW-1185">Reference proteome</keyword>
<evidence type="ECO:0000313" key="2">
    <source>
        <dbReference type="EMBL" id="MBV6321931.1"/>
    </source>
</evidence>
<proteinExistence type="predicted"/>
<organism evidence="2 4">
    <name type="scientific">Duganella violaceipulchra</name>
    <dbReference type="NCBI Taxonomy" id="2849652"/>
    <lineage>
        <taxon>Bacteria</taxon>
        <taxon>Pseudomonadati</taxon>
        <taxon>Pseudomonadota</taxon>
        <taxon>Betaproteobacteria</taxon>
        <taxon>Burkholderiales</taxon>
        <taxon>Oxalobacteraceae</taxon>
        <taxon>Telluria group</taxon>
        <taxon>Duganella</taxon>
    </lineage>
</organism>
<reference evidence="3" key="2">
    <citation type="submission" date="2022-03" db="EMBL/GenBank/DDBJ databases">
        <title>Genome Encyclopedia of Bacteria and Archaea VI: Functional Genomics of Type Strains.</title>
        <authorList>
            <person name="Whitman W."/>
        </authorList>
    </citation>
    <scope>NUCLEOTIDE SEQUENCE</scope>
    <source>
        <strain evidence="3">HSC-15S17</strain>
    </source>
</reference>
<sequence length="71" mass="7902">MHFDDTIPSRAEARQDARKQAQAGAERALADADRRNGALMRKDSRMVRLLKAYCAVPDDGRDAFVDRAVSP</sequence>
<evidence type="ECO:0000313" key="5">
    <source>
        <dbReference type="Proteomes" id="UP001162889"/>
    </source>
</evidence>
<accession>A0AA41H8R4</accession>
<name>A0AA41H8R4_9BURK</name>
<protein>
    <submittedName>
        <fullName evidence="2">Uncharacterized protein</fullName>
    </submittedName>
</protein>
<feature type="region of interest" description="Disordered" evidence="1">
    <location>
        <begin position="1"/>
        <end position="36"/>
    </location>
</feature>
<reference evidence="2" key="1">
    <citation type="submission" date="2021-07" db="EMBL/GenBank/DDBJ databases">
        <title>Characterization of violacein-producing bacteria and related species.</title>
        <authorList>
            <person name="Wilson H.S."/>
            <person name="De Leon M.E."/>
        </authorList>
    </citation>
    <scope>NUCLEOTIDE SEQUENCE</scope>
    <source>
        <strain evidence="2">HSC-15S17</strain>
    </source>
</reference>
<dbReference type="EMBL" id="JAHTGR010000006">
    <property type="protein sequence ID" value="MBV6321931.1"/>
    <property type="molecule type" value="Genomic_DNA"/>
</dbReference>
<evidence type="ECO:0000313" key="4">
    <source>
        <dbReference type="Proteomes" id="UP001155901"/>
    </source>
</evidence>
<evidence type="ECO:0000313" key="3">
    <source>
        <dbReference type="EMBL" id="MCP2007075.1"/>
    </source>
</evidence>
<dbReference type="Proteomes" id="UP001162889">
    <property type="component" value="Unassembled WGS sequence"/>
</dbReference>
<dbReference type="Proteomes" id="UP001155901">
    <property type="component" value="Unassembled WGS sequence"/>
</dbReference>